<organism evidence="1 2">
    <name type="scientific">Lichenifustis flavocetrariae</name>
    <dbReference type="NCBI Taxonomy" id="2949735"/>
    <lineage>
        <taxon>Bacteria</taxon>
        <taxon>Pseudomonadati</taxon>
        <taxon>Pseudomonadota</taxon>
        <taxon>Alphaproteobacteria</taxon>
        <taxon>Hyphomicrobiales</taxon>
        <taxon>Lichenihabitantaceae</taxon>
        <taxon>Lichenifustis</taxon>
    </lineage>
</organism>
<gene>
    <name evidence="1" type="ORF">M8523_34585</name>
</gene>
<evidence type="ECO:0008006" key="3">
    <source>
        <dbReference type="Google" id="ProtNLM"/>
    </source>
</evidence>
<dbReference type="SUPFAM" id="SSF50494">
    <property type="entry name" value="Trypsin-like serine proteases"/>
    <property type="match status" value="1"/>
</dbReference>
<dbReference type="AlphaFoldDB" id="A0AA42CMS2"/>
<reference evidence="1" key="1">
    <citation type="submission" date="2022-05" db="EMBL/GenBank/DDBJ databases">
        <authorList>
            <person name="Pankratov T."/>
        </authorList>
    </citation>
    <scope>NUCLEOTIDE SEQUENCE</scope>
    <source>
        <strain evidence="1">BP6-180914</strain>
    </source>
</reference>
<evidence type="ECO:0000313" key="1">
    <source>
        <dbReference type="EMBL" id="MCW6512994.1"/>
    </source>
</evidence>
<dbReference type="InterPro" id="IPR009003">
    <property type="entry name" value="Peptidase_S1_PA"/>
</dbReference>
<sequence>MQTVLGPELLNEISLFTLRVCTPIYWHDRELAFPKEVQGASCFFLRFKGGVVGITADHVIEAWSAARARTPSIVCQVRFASFDLDSALIDRDKTLDIATFSVSEGELRAIDAVTIDCSGSWPPPVPERMRAASLAGFPKIIRIVHRDQSAEFNAFGALPAVEDVTDSEIIFTYDPARDGPMHGKMPPLGFNLSGCSGGPVLMHGERNGLHRWFPVGLITGGPRGKGTGESGSFDIIRARRIHCVNPDGTLRRASPSGWLPSL</sequence>
<comment type="caution">
    <text evidence="1">The sequence shown here is derived from an EMBL/GenBank/DDBJ whole genome shotgun (WGS) entry which is preliminary data.</text>
</comment>
<name>A0AA42CMS2_9HYPH</name>
<evidence type="ECO:0000313" key="2">
    <source>
        <dbReference type="Proteomes" id="UP001165667"/>
    </source>
</evidence>
<dbReference type="RefSeq" id="WP_282589370.1">
    <property type="nucleotide sequence ID" value="NZ_JAMOIM010000081.1"/>
</dbReference>
<keyword evidence="2" id="KW-1185">Reference proteome</keyword>
<dbReference type="EMBL" id="JAMOIM010000081">
    <property type="protein sequence ID" value="MCW6512994.1"/>
    <property type="molecule type" value="Genomic_DNA"/>
</dbReference>
<dbReference type="Proteomes" id="UP001165667">
    <property type="component" value="Unassembled WGS sequence"/>
</dbReference>
<protein>
    <recommendedName>
        <fullName evidence="3">Trypsin-like peptidase domain-containing protein</fullName>
    </recommendedName>
</protein>
<accession>A0AA42CMS2</accession>
<proteinExistence type="predicted"/>